<evidence type="ECO:0000256" key="2">
    <source>
        <dbReference type="ARBA" id="ARBA00022692"/>
    </source>
</evidence>
<evidence type="ECO:0000256" key="5">
    <source>
        <dbReference type="SAM" id="MobiDB-lite"/>
    </source>
</evidence>
<feature type="domain" description="STAS" evidence="8">
    <location>
        <begin position="769"/>
        <end position="879"/>
    </location>
</feature>
<feature type="compositionally biased region" description="Polar residues" evidence="5">
    <location>
        <begin position="31"/>
        <end position="40"/>
    </location>
</feature>
<keyword evidence="10" id="KW-1185">Reference proteome</keyword>
<dbReference type="InterPro" id="IPR002645">
    <property type="entry name" value="STAS_dom"/>
</dbReference>
<keyword evidence="4 6" id="KW-0472">Membrane</keyword>
<evidence type="ECO:0000313" key="9">
    <source>
        <dbReference type="EMBL" id="TVY82802.1"/>
    </source>
</evidence>
<keyword evidence="3 6" id="KW-1133">Transmembrane helix</keyword>
<evidence type="ECO:0000313" key="10">
    <source>
        <dbReference type="Proteomes" id="UP000469558"/>
    </source>
</evidence>
<feature type="compositionally biased region" description="Low complexity" evidence="5">
    <location>
        <begin position="182"/>
        <end position="194"/>
    </location>
</feature>
<dbReference type="EMBL" id="QGMK01000274">
    <property type="protein sequence ID" value="TVY82802.1"/>
    <property type="molecule type" value="Genomic_DNA"/>
</dbReference>
<dbReference type="OrthoDB" id="409725at2759"/>
<dbReference type="Proteomes" id="UP000469558">
    <property type="component" value="Unassembled WGS sequence"/>
</dbReference>
<evidence type="ECO:0000259" key="8">
    <source>
        <dbReference type="PROSITE" id="PS50801"/>
    </source>
</evidence>
<accession>A0A8T9CCA3</accession>
<feature type="domain" description="Cyclic nucleotide-binding" evidence="7">
    <location>
        <begin position="963"/>
        <end position="1044"/>
    </location>
</feature>
<dbReference type="SUPFAM" id="SSF52091">
    <property type="entry name" value="SpoIIaa-like"/>
    <property type="match status" value="1"/>
</dbReference>
<dbReference type="SUPFAM" id="SSF51206">
    <property type="entry name" value="cAMP-binding domain-like"/>
    <property type="match status" value="1"/>
</dbReference>
<feature type="region of interest" description="Disordered" evidence="5">
    <location>
        <begin position="133"/>
        <end position="220"/>
    </location>
</feature>
<feature type="transmembrane region" description="Helical" evidence="6">
    <location>
        <begin position="503"/>
        <end position="523"/>
    </location>
</feature>
<name>A0A8T9CCA3_9HELO</name>
<evidence type="ECO:0000259" key="7">
    <source>
        <dbReference type="PROSITE" id="PS50042"/>
    </source>
</evidence>
<dbReference type="AlphaFoldDB" id="A0A8T9CCA3"/>
<dbReference type="CDD" id="cd00038">
    <property type="entry name" value="CAP_ED"/>
    <property type="match status" value="1"/>
</dbReference>
<reference evidence="9 10" key="1">
    <citation type="submission" date="2018-05" db="EMBL/GenBank/DDBJ databases">
        <title>Genome sequencing and assembly of the regulated plant pathogen Lachnellula willkommii and related sister species for the development of diagnostic species identification markers.</title>
        <authorList>
            <person name="Giroux E."/>
            <person name="Bilodeau G."/>
        </authorList>
    </citation>
    <scope>NUCLEOTIDE SEQUENCE [LARGE SCALE GENOMIC DNA]</scope>
    <source>
        <strain evidence="9 10">CBS 268.59</strain>
    </source>
</reference>
<gene>
    <name evidence="9" type="ORF">LSUE1_G003124</name>
</gene>
<dbReference type="PROSITE" id="PS50042">
    <property type="entry name" value="CNMP_BINDING_3"/>
    <property type="match status" value="1"/>
</dbReference>
<protein>
    <recommendedName>
        <fullName evidence="11">Sulfate transporter</fullName>
    </recommendedName>
</protein>
<dbReference type="InterPro" id="IPR052706">
    <property type="entry name" value="Membrane-Transporter-like"/>
</dbReference>
<dbReference type="Gene3D" id="3.30.750.24">
    <property type="entry name" value="STAS domain"/>
    <property type="match status" value="1"/>
</dbReference>
<dbReference type="Pfam" id="PF01740">
    <property type="entry name" value="STAS"/>
    <property type="match status" value="1"/>
</dbReference>
<comment type="caution">
    <text evidence="9">The sequence shown here is derived from an EMBL/GenBank/DDBJ whole genome shotgun (WGS) entry which is preliminary data.</text>
</comment>
<feature type="transmembrane region" description="Helical" evidence="6">
    <location>
        <begin position="666"/>
        <end position="685"/>
    </location>
</feature>
<feature type="transmembrane region" description="Helical" evidence="6">
    <location>
        <begin position="558"/>
        <end position="580"/>
    </location>
</feature>
<organism evidence="9 10">
    <name type="scientific">Lachnellula suecica</name>
    <dbReference type="NCBI Taxonomy" id="602035"/>
    <lineage>
        <taxon>Eukaryota</taxon>
        <taxon>Fungi</taxon>
        <taxon>Dikarya</taxon>
        <taxon>Ascomycota</taxon>
        <taxon>Pezizomycotina</taxon>
        <taxon>Leotiomycetes</taxon>
        <taxon>Helotiales</taxon>
        <taxon>Lachnaceae</taxon>
        <taxon>Lachnellula</taxon>
    </lineage>
</organism>
<feature type="compositionally biased region" description="Polar residues" evidence="5">
    <location>
        <begin position="50"/>
        <end position="64"/>
    </location>
</feature>
<feature type="transmembrane region" description="Helical" evidence="6">
    <location>
        <begin position="305"/>
        <end position="326"/>
    </location>
</feature>
<dbReference type="FunFam" id="2.60.120.10:FF:000141">
    <property type="entry name" value="Sulfate transporter family protein"/>
    <property type="match status" value="1"/>
</dbReference>
<feature type="transmembrane region" description="Helical" evidence="6">
    <location>
        <begin position="697"/>
        <end position="730"/>
    </location>
</feature>
<dbReference type="CDD" id="cd07042">
    <property type="entry name" value="STAS_SulP_like_sulfate_transporter"/>
    <property type="match status" value="1"/>
</dbReference>
<dbReference type="PANTHER" id="PTHR43310">
    <property type="entry name" value="SULFATE TRANSPORTER YBAR-RELATED"/>
    <property type="match status" value="1"/>
</dbReference>
<keyword evidence="2 6" id="KW-0812">Transmembrane</keyword>
<proteinExistence type="predicted"/>
<dbReference type="InterPro" id="IPR036513">
    <property type="entry name" value="STAS_dom_sf"/>
</dbReference>
<evidence type="ECO:0000256" key="4">
    <source>
        <dbReference type="ARBA" id="ARBA00023136"/>
    </source>
</evidence>
<dbReference type="Gene3D" id="2.60.120.10">
    <property type="entry name" value="Jelly Rolls"/>
    <property type="match status" value="1"/>
</dbReference>
<feature type="transmembrane region" description="Helical" evidence="6">
    <location>
        <begin position="403"/>
        <end position="423"/>
    </location>
</feature>
<dbReference type="GO" id="GO:0016020">
    <property type="term" value="C:membrane"/>
    <property type="evidence" value="ECO:0007669"/>
    <property type="project" value="UniProtKB-SubCell"/>
</dbReference>
<dbReference type="Pfam" id="PF00916">
    <property type="entry name" value="Sulfate_transp"/>
    <property type="match status" value="1"/>
</dbReference>
<dbReference type="InterPro" id="IPR000595">
    <property type="entry name" value="cNMP-bd_dom"/>
</dbReference>
<evidence type="ECO:0000256" key="6">
    <source>
        <dbReference type="SAM" id="Phobius"/>
    </source>
</evidence>
<sequence length="1079" mass="118492">MSLPSTAFGSGRRLRAPSVGSHSSPRIIPGSSDQDSNSIAPSDANYGSFRGNQEIQGSVPNTSTNHREPTRSSVHLSYRGPQAAIDSAQYARSVREDTADLASFALSDRASAHSTSPPRRSSHQTHLESFFASGPDAESATNRESEPLHQTTIHEVSEPGSPEGSARSDKSPGTSVLTNMLRRSPPSTSPPQKQQTREEAVEDDIEPEAGSYRGRKIVPQAVQEDEQTPLLGKGPVEHHHHPDWIQGEQDLEGQKAKGSKSWPKIRNAALWPKEKGLHIVRDVLNPKTWDRKVIWQNAVVAPVSYLPAVIIGLILNVLDALSYGMILFPLGQPTFQTLGSAGISMFYVSCIVSQLVFSLGGSGFKGGIGSEMIEVVPFFHKMAFKIIEKVGEENTDAVIATTITSYAISSVITGLVFFGIGSARLGYMVGFIPRNILIGCIGGVGFFLVVTGFEVSARLDGNLNYDGATLRKMFELDTFQLWIIPFVLAIVLFRLGKKINSKYLLPGFILTIPAIFYFFVLSLDELDLGNLTRNGWIFEGPESGEPWWYFYTLYNFRIVHWGAIAECIPSMLALTFFGVLHVPINVPSLAFSVGDDNISLDKELIAHGVSNALSGIAGSIQNYLVYANSQLFYKSGGDSRVAGFMLAVGTFGVMLAGPGIIGYIPIMMVGCLIFLLGFELLIEALWLPRKKLHLYEYLTVVAIVLVMGIYDFVVGIFLGVGLAFVSFVILQSRVEAVRGDYSGEVVSSTVRRSPTQSRYLRKVGEQIHVTKLSGYLFFGSIVNVEDRIVALIGDEAFRARPIRFLVLDLRHVTGLDYSAAEAFNRLNRIFSKKGVSLVMSGVQPNGPFNSTLLAVGLGQGEGDNEVKMLSDLNSALESCENELLKTLYTSKDARSTHHSPAHLDLAARNQLATMANTTLDESPAESKYQNFKEPLRLILQTFHGLTTKNEDFWFRAVPYFTKKEYPAGTALYNCGELAQEFYLLEDGILRADYDLPQGQYFESIVAGTTCGELPFFSETVRTATVAAERDCVTWLLTRESWENLEKSDPDVANELLRIAMKLTSERMDAITAYVLTTAG</sequence>
<evidence type="ECO:0000256" key="1">
    <source>
        <dbReference type="ARBA" id="ARBA00004141"/>
    </source>
</evidence>
<dbReference type="InterPro" id="IPR014710">
    <property type="entry name" value="RmlC-like_jellyroll"/>
</dbReference>
<dbReference type="SMART" id="SM00100">
    <property type="entry name" value="cNMP"/>
    <property type="match status" value="1"/>
</dbReference>
<evidence type="ECO:0008006" key="11">
    <source>
        <dbReference type="Google" id="ProtNLM"/>
    </source>
</evidence>
<evidence type="ECO:0000256" key="3">
    <source>
        <dbReference type="ARBA" id="ARBA00022989"/>
    </source>
</evidence>
<feature type="transmembrane region" description="Helical" evidence="6">
    <location>
        <begin position="641"/>
        <end position="660"/>
    </location>
</feature>
<dbReference type="InterPro" id="IPR018490">
    <property type="entry name" value="cNMP-bd_dom_sf"/>
</dbReference>
<dbReference type="PANTHER" id="PTHR43310:SF4">
    <property type="entry name" value="AFR304WP"/>
    <property type="match status" value="1"/>
</dbReference>
<comment type="subcellular location">
    <subcellularLocation>
        <location evidence="1">Membrane</location>
        <topology evidence="1">Multi-pass membrane protein</topology>
    </subcellularLocation>
</comment>
<feature type="region of interest" description="Disordered" evidence="5">
    <location>
        <begin position="1"/>
        <end position="80"/>
    </location>
</feature>
<dbReference type="Pfam" id="PF00027">
    <property type="entry name" value="cNMP_binding"/>
    <property type="match status" value="1"/>
</dbReference>
<feature type="transmembrane region" description="Helical" evidence="6">
    <location>
        <begin position="479"/>
        <end position="496"/>
    </location>
</feature>
<dbReference type="InterPro" id="IPR011547">
    <property type="entry name" value="SLC26A/SulP_dom"/>
</dbReference>
<dbReference type="PROSITE" id="PS50801">
    <property type="entry name" value="STAS"/>
    <property type="match status" value="1"/>
</dbReference>
<feature type="transmembrane region" description="Helical" evidence="6">
    <location>
        <begin position="435"/>
        <end position="459"/>
    </location>
</feature>
<feature type="transmembrane region" description="Helical" evidence="6">
    <location>
        <begin position="338"/>
        <end position="357"/>
    </location>
</feature>